<proteinExistence type="predicted"/>
<gene>
    <name evidence="1" type="ORF">I4F81_002323</name>
</gene>
<sequence>MACFGKPAAATAAAATPPAAGDARRRRWRWRPHVAGVVALVGAAVAALTTGAAAAAVAAAAAPATASHLATDAVRDASLLPAASAAVAVKAAAASSPTAGAVATTVAAVLRPSAGVPPRLPSAATARVACHTDDRCMPLAEFKQSVVSWRAQAKKQPLMTSNEVDAFRDHAWALSSARTCGPRARPYRCFRENANKVLTKAWSNVVLRPRLIMAGAKPPSRGYKRSGRTYRCAQCAVHFFQWGSSCCYDGCRSVDILGGSAMFMYEYCCSTLGPQCQQWTLVHTHFPTTTWHGF</sequence>
<name>A0ACC3BP06_PYRYE</name>
<evidence type="ECO:0000313" key="1">
    <source>
        <dbReference type="EMBL" id="KAK1859729.1"/>
    </source>
</evidence>
<organism evidence="1 2">
    <name type="scientific">Pyropia yezoensis</name>
    <name type="common">Susabi-nori</name>
    <name type="synonym">Porphyra yezoensis</name>
    <dbReference type="NCBI Taxonomy" id="2788"/>
    <lineage>
        <taxon>Eukaryota</taxon>
        <taxon>Rhodophyta</taxon>
        <taxon>Bangiophyceae</taxon>
        <taxon>Bangiales</taxon>
        <taxon>Bangiaceae</taxon>
        <taxon>Pyropia</taxon>
    </lineage>
</organism>
<dbReference type="EMBL" id="CM020618">
    <property type="protein sequence ID" value="KAK1859729.1"/>
    <property type="molecule type" value="Genomic_DNA"/>
</dbReference>
<evidence type="ECO:0000313" key="2">
    <source>
        <dbReference type="Proteomes" id="UP000798662"/>
    </source>
</evidence>
<accession>A0ACC3BP06</accession>
<dbReference type="Proteomes" id="UP000798662">
    <property type="component" value="Chromosome 1"/>
</dbReference>
<comment type="caution">
    <text evidence="1">The sequence shown here is derived from an EMBL/GenBank/DDBJ whole genome shotgun (WGS) entry which is preliminary data.</text>
</comment>
<reference evidence="1" key="1">
    <citation type="submission" date="2019-11" db="EMBL/GenBank/DDBJ databases">
        <title>Nori genome reveals adaptations in red seaweeds to the harsh intertidal environment.</title>
        <authorList>
            <person name="Wang D."/>
            <person name="Mao Y."/>
        </authorList>
    </citation>
    <scope>NUCLEOTIDE SEQUENCE</scope>
    <source>
        <tissue evidence="1">Gametophyte</tissue>
    </source>
</reference>
<protein>
    <submittedName>
        <fullName evidence="1">Uncharacterized protein</fullName>
    </submittedName>
</protein>
<keyword evidence="2" id="KW-1185">Reference proteome</keyword>